<sequence>MKIKTLVASTVTPLVFLSVKFQDALASTSTAMAPWDSGLMSFILSIQNDVKLLAGFGIIIAGGFAIFGGHGELFRRMAGIIAAICVVTFGSTYIPGLWGVAF</sequence>
<keyword evidence="1" id="KW-0812">Transmembrane</keyword>
<keyword evidence="1" id="KW-0472">Membrane</keyword>
<feature type="transmembrane region" description="Helical" evidence="1">
    <location>
        <begin position="50"/>
        <end position="68"/>
    </location>
</feature>
<gene>
    <name evidence="2" type="ORF">CGL2_08831004</name>
</gene>
<organism evidence="2">
    <name type="scientific">Leptospirillum sp. Group II '5-way CG'</name>
    <dbReference type="NCBI Taxonomy" id="419541"/>
    <lineage>
        <taxon>Bacteria</taxon>
        <taxon>Pseudomonadati</taxon>
        <taxon>Nitrospirota</taxon>
        <taxon>Nitrospiria</taxon>
        <taxon>Nitrospirales</taxon>
        <taxon>Nitrospiraceae</taxon>
        <taxon>Leptospirillum</taxon>
    </lineage>
</organism>
<feature type="transmembrane region" description="Helical" evidence="1">
    <location>
        <begin position="80"/>
        <end position="101"/>
    </location>
</feature>
<evidence type="ECO:0000313" key="2">
    <source>
        <dbReference type="EMBL" id="EDZ39082.1"/>
    </source>
</evidence>
<protein>
    <recommendedName>
        <fullName evidence="3">Conjugal transfer protein TrbC</fullName>
    </recommendedName>
</protein>
<evidence type="ECO:0000256" key="1">
    <source>
        <dbReference type="SAM" id="Phobius"/>
    </source>
</evidence>
<evidence type="ECO:0008006" key="3">
    <source>
        <dbReference type="Google" id="ProtNLM"/>
    </source>
</evidence>
<accession>B6AP96</accession>
<dbReference type="EMBL" id="DS995260">
    <property type="protein sequence ID" value="EDZ39082.1"/>
    <property type="molecule type" value="Genomic_DNA"/>
</dbReference>
<proteinExistence type="predicted"/>
<dbReference type="InterPro" id="IPR007039">
    <property type="entry name" value="TrbC/VirB2"/>
</dbReference>
<name>B6AP96_9BACT</name>
<dbReference type="AlphaFoldDB" id="B6AP96"/>
<keyword evidence="1" id="KW-1133">Transmembrane helix</keyword>
<reference evidence="2" key="1">
    <citation type="journal article" date="2004" name="Nature">
        <title>Community structure and metabolism through reconstruction of microbial genomes from the environment.</title>
        <authorList>
            <person name="Tyson G.W."/>
            <person name="Chapman J."/>
            <person name="Hugenholtz P."/>
            <person name="Allen E.E."/>
            <person name="Ram R.J."/>
            <person name="Richardson P.M."/>
            <person name="Solovyev V.V."/>
            <person name="Rubin E.M."/>
            <person name="Rokhsar D.S."/>
            <person name="Banfield J.F."/>
        </authorList>
    </citation>
    <scope>NUCLEOTIDE SEQUENCE [LARGE SCALE GENOMIC DNA]</scope>
</reference>
<dbReference type="Pfam" id="PF04956">
    <property type="entry name" value="TrbC"/>
    <property type="match status" value="1"/>
</dbReference>
<reference evidence="2" key="2">
    <citation type="journal article" date="2008" name="PLoS Biol.">
        <title>Population genomic analysis of strain variation in Leptospirillum group II bacteria involved in acid mine drainage formation.</title>
        <authorList>
            <person name="Simmons S.L."/>
            <person name="Dibartolo G."/>
            <person name="Denef V.J."/>
            <person name="Goltsman D.S."/>
            <person name="Thelen M.P."/>
            <person name="Banfield J.F."/>
        </authorList>
    </citation>
    <scope>NUCLEOTIDE SEQUENCE [LARGE SCALE GENOMIC DNA]</scope>
</reference>